<organism evidence="1 2">
    <name type="scientific">Saccharopolyspora mangrovi</name>
    <dbReference type="NCBI Taxonomy" id="3082379"/>
    <lineage>
        <taxon>Bacteria</taxon>
        <taxon>Bacillati</taxon>
        <taxon>Actinomycetota</taxon>
        <taxon>Actinomycetes</taxon>
        <taxon>Pseudonocardiales</taxon>
        <taxon>Pseudonocardiaceae</taxon>
        <taxon>Saccharopolyspora</taxon>
    </lineage>
</organism>
<accession>A0ABU6AHF8</accession>
<dbReference type="CDD" id="cd03443">
    <property type="entry name" value="PaaI_thioesterase"/>
    <property type="match status" value="1"/>
</dbReference>
<comment type="caution">
    <text evidence="1">The sequence shown here is derived from an EMBL/GenBank/DDBJ whole genome shotgun (WGS) entry which is preliminary data.</text>
</comment>
<evidence type="ECO:0000313" key="1">
    <source>
        <dbReference type="EMBL" id="MEB3370977.1"/>
    </source>
</evidence>
<sequence length="169" mass="18108">MSQQAPSLFGPLAEHGAGTPDFEKLREVTNSMVPFSVHVGVQITEVGPERAVAEIPAEDAMNNHMGSVHAGALFLAADIANGSAFVGAMAPRLASVTRFVVRESRCTFLKPAFGRIRAIATVDERTVSEVLSRSSDEKFDLDTKALCYDDNDVLVAKFSFDCVCNVAAD</sequence>
<keyword evidence="2" id="KW-1185">Reference proteome</keyword>
<name>A0ABU6AHF8_9PSEU</name>
<gene>
    <name evidence="1" type="ORF">R4I43_26585</name>
</gene>
<keyword evidence="1" id="KW-0378">Hydrolase</keyword>
<dbReference type="EC" id="3.1.2.-" evidence="1"/>
<evidence type="ECO:0000313" key="2">
    <source>
        <dbReference type="Proteomes" id="UP001327093"/>
    </source>
</evidence>
<dbReference type="Proteomes" id="UP001327093">
    <property type="component" value="Unassembled WGS sequence"/>
</dbReference>
<reference evidence="1 2" key="1">
    <citation type="submission" date="2023-10" db="EMBL/GenBank/DDBJ databases">
        <title>Saccharopolyspora sp. nov., isolated from mangrove soil.</title>
        <authorList>
            <person name="Lu Y."/>
            <person name="Liu W."/>
        </authorList>
    </citation>
    <scope>NUCLEOTIDE SEQUENCE [LARGE SCALE GENOMIC DNA]</scope>
    <source>
        <strain evidence="1 2">S2-29</strain>
    </source>
</reference>
<dbReference type="Gene3D" id="3.10.129.10">
    <property type="entry name" value="Hotdog Thioesterase"/>
    <property type="match status" value="1"/>
</dbReference>
<dbReference type="GO" id="GO:0016787">
    <property type="term" value="F:hydrolase activity"/>
    <property type="evidence" value="ECO:0007669"/>
    <property type="project" value="UniProtKB-KW"/>
</dbReference>
<protein>
    <submittedName>
        <fullName evidence="1">PaaI family thioesterase</fullName>
        <ecNumber evidence="1">3.1.2.-</ecNumber>
    </submittedName>
</protein>
<dbReference type="InterPro" id="IPR027961">
    <property type="entry name" value="DUF4442"/>
</dbReference>
<dbReference type="InterPro" id="IPR029069">
    <property type="entry name" value="HotDog_dom_sf"/>
</dbReference>
<dbReference type="SUPFAM" id="SSF54637">
    <property type="entry name" value="Thioesterase/thiol ester dehydrase-isomerase"/>
    <property type="match status" value="1"/>
</dbReference>
<dbReference type="EMBL" id="JAWLNX010000023">
    <property type="protein sequence ID" value="MEB3370977.1"/>
    <property type="molecule type" value="Genomic_DNA"/>
</dbReference>
<dbReference type="RefSeq" id="WP_324268448.1">
    <property type="nucleotide sequence ID" value="NZ_JAWLNX010000023.1"/>
</dbReference>
<proteinExistence type="predicted"/>
<dbReference type="Pfam" id="PF14539">
    <property type="entry name" value="DUF4442"/>
    <property type="match status" value="1"/>
</dbReference>